<evidence type="ECO:0000313" key="3">
    <source>
        <dbReference type="Proteomes" id="UP000439780"/>
    </source>
</evidence>
<keyword evidence="1" id="KW-0472">Membrane</keyword>
<evidence type="ECO:0000256" key="1">
    <source>
        <dbReference type="SAM" id="Phobius"/>
    </source>
</evidence>
<reference evidence="2 3" key="1">
    <citation type="submission" date="2019-12" db="EMBL/GenBank/DDBJ databases">
        <title>Genomic-based taxomic classification of the family Erythrobacteraceae.</title>
        <authorList>
            <person name="Xu L."/>
        </authorList>
    </citation>
    <scope>NUCLEOTIDE SEQUENCE [LARGE SCALE GENOMIC DNA]</scope>
    <source>
        <strain evidence="2 3">KEMB 9005-328</strain>
    </source>
</reference>
<dbReference type="EMBL" id="WTYA01000001">
    <property type="protein sequence ID" value="MXP27627.1"/>
    <property type="molecule type" value="Genomic_DNA"/>
</dbReference>
<accession>A0A845ADR6</accession>
<evidence type="ECO:0000313" key="2">
    <source>
        <dbReference type="EMBL" id="MXP27627.1"/>
    </source>
</evidence>
<protein>
    <submittedName>
        <fullName evidence="2">Uncharacterized protein</fullName>
    </submittedName>
</protein>
<name>A0A845ADR6_9SPHN</name>
<dbReference type="Proteomes" id="UP000439780">
    <property type="component" value="Unassembled WGS sequence"/>
</dbReference>
<comment type="caution">
    <text evidence="2">The sequence shown here is derived from an EMBL/GenBank/DDBJ whole genome shotgun (WGS) entry which is preliminary data.</text>
</comment>
<dbReference type="AlphaFoldDB" id="A0A845ADR6"/>
<feature type="transmembrane region" description="Helical" evidence="1">
    <location>
        <begin position="12"/>
        <end position="31"/>
    </location>
</feature>
<organism evidence="2 3">
    <name type="scientific">Qipengyuania algicida</name>
    <dbReference type="NCBI Taxonomy" id="1836209"/>
    <lineage>
        <taxon>Bacteria</taxon>
        <taxon>Pseudomonadati</taxon>
        <taxon>Pseudomonadota</taxon>
        <taxon>Alphaproteobacteria</taxon>
        <taxon>Sphingomonadales</taxon>
        <taxon>Erythrobacteraceae</taxon>
        <taxon>Qipengyuania</taxon>
    </lineage>
</organism>
<keyword evidence="1" id="KW-1133">Transmembrane helix</keyword>
<proteinExistence type="predicted"/>
<dbReference type="OrthoDB" id="7411269at2"/>
<dbReference type="RefSeq" id="WP_160751900.1">
    <property type="nucleotide sequence ID" value="NZ_WTYA01000001.1"/>
</dbReference>
<gene>
    <name evidence="2" type="ORF">GRI58_02170</name>
</gene>
<keyword evidence="3" id="KW-1185">Reference proteome</keyword>
<sequence>MTLRRINAVHTILADLALILFITTASLSLPLSRVPKPVPPASPPSSSAATAPASNPQVTLAIWQGDTASSQLGAWLARQDVDPRTTLVLEVEYAAQSRAAAWKEAAQLERIAQASGRTVRVSLREGSTDRTRAVLSYEPASAQP</sequence>
<keyword evidence="1" id="KW-0812">Transmembrane</keyword>